<name>A0A844GZ55_9CHRO</name>
<proteinExistence type="predicted"/>
<protein>
    <submittedName>
        <fullName evidence="1">Uncharacterized protein</fullName>
    </submittedName>
</protein>
<dbReference type="EMBL" id="WMIA01000026">
    <property type="protein sequence ID" value="MTF40342.1"/>
    <property type="molecule type" value="Genomic_DNA"/>
</dbReference>
<evidence type="ECO:0000313" key="2">
    <source>
        <dbReference type="Proteomes" id="UP000437131"/>
    </source>
</evidence>
<comment type="caution">
    <text evidence="1">The sequence shown here is derived from an EMBL/GenBank/DDBJ whole genome shotgun (WGS) entry which is preliminary data.</text>
</comment>
<dbReference type="RefSeq" id="WP_155084550.1">
    <property type="nucleotide sequence ID" value="NZ_WMIA01000026.1"/>
</dbReference>
<evidence type="ECO:0000313" key="1">
    <source>
        <dbReference type="EMBL" id="MTF40342.1"/>
    </source>
</evidence>
<gene>
    <name evidence="1" type="ORF">GGC33_15595</name>
</gene>
<dbReference type="AlphaFoldDB" id="A0A844GZ55"/>
<sequence>MMKSSYFKYIRFIKSDHKAVLRDRTFCSLAQVPMVLSLTGKYYVLKGNLFL</sequence>
<dbReference type="Proteomes" id="UP000437131">
    <property type="component" value="Unassembled WGS sequence"/>
</dbReference>
<reference evidence="1 2" key="1">
    <citation type="submission" date="2019-11" db="EMBL/GenBank/DDBJ databases">
        <title>Isolation of a new High Light Tolerant Cyanobacteria.</title>
        <authorList>
            <person name="Dobson Z."/>
            <person name="Vaughn N."/>
            <person name="Vaughn M."/>
            <person name="Fromme P."/>
            <person name="Mazor Y."/>
        </authorList>
    </citation>
    <scope>NUCLEOTIDE SEQUENCE [LARGE SCALE GENOMIC DNA]</scope>
    <source>
        <strain evidence="1 2">0216</strain>
    </source>
</reference>
<accession>A0A844GZ55</accession>
<organism evidence="1 2">
    <name type="scientific">Cyanobacterium aponinum 0216</name>
    <dbReference type="NCBI Taxonomy" id="2676140"/>
    <lineage>
        <taxon>Bacteria</taxon>
        <taxon>Bacillati</taxon>
        <taxon>Cyanobacteriota</taxon>
        <taxon>Cyanophyceae</taxon>
        <taxon>Oscillatoriophycideae</taxon>
        <taxon>Chroococcales</taxon>
        <taxon>Geminocystaceae</taxon>
        <taxon>Cyanobacterium</taxon>
    </lineage>
</organism>